<dbReference type="Gene3D" id="3.40.50.1820">
    <property type="entry name" value="alpha/beta hydrolase"/>
    <property type="match status" value="1"/>
</dbReference>
<reference evidence="2" key="2">
    <citation type="submission" date="2023-01" db="EMBL/GenBank/DDBJ databases">
        <authorList>
            <person name="Sun Q."/>
            <person name="Evtushenko L."/>
        </authorList>
    </citation>
    <scope>NUCLEOTIDE SEQUENCE</scope>
    <source>
        <strain evidence="2">VKM B-1606</strain>
    </source>
</reference>
<gene>
    <name evidence="2" type="ORF">GCM10008170_09970</name>
</gene>
<dbReference type="EMBL" id="BSFF01000001">
    <property type="protein sequence ID" value="GLK54978.1"/>
    <property type="molecule type" value="Genomic_DNA"/>
</dbReference>
<organism evidence="2 3">
    <name type="scientific">Methylopila capsulata</name>
    <dbReference type="NCBI Taxonomy" id="61654"/>
    <lineage>
        <taxon>Bacteria</taxon>
        <taxon>Pseudomonadati</taxon>
        <taxon>Pseudomonadota</taxon>
        <taxon>Alphaproteobacteria</taxon>
        <taxon>Hyphomicrobiales</taxon>
        <taxon>Methylopilaceae</taxon>
        <taxon>Methylopila</taxon>
    </lineage>
</organism>
<protein>
    <recommendedName>
        <fullName evidence="4">Alpha/beta hydrolase</fullName>
    </recommendedName>
</protein>
<name>A0A9W6IR58_9HYPH</name>
<dbReference type="Proteomes" id="UP001143400">
    <property type="component" value="Unassembled WGS sequence"/>
</dbReference>
<feature type="signal peptide" evidence="1">
    <location>
        <begin position="1"/>
        <end position="17"/>
    </location>
</feature>
<evidence type="ECO:0000313" key="3">
    <source>
        <dbReference type="Proteomes" id="UP001143400"/>
    </source>
</evidence>
<dbReference type="PANTHER" id="PTHR35560:SF3">
    <property type="entry name" value="PEPTIDASE S9 PROLYL OLIGOPEPTIDASE CATALYTIC DOMAIN-CONTAINING PROTEIN"/>
    <property type="match status" value="1"/>
</dbReference>
<reference evidence="2" key="1">
    <citation type="journal article" date="2014" name="Int. J. Syst. Evol. Microbiol.">
        <title>Complete genome sequence of Corynebacterium casei LMG S-19264T (=DSM 44701T), isolated from a smear-ripened cheese.</title>
        <authorList>
            <consortium name="US DOE Joint Genome Institute (JGI-PGF)"/>
            <person name="Walter F."/>
            <person name="Albersmeier A."/>
            <person name="Kalinowski J."/>
            <person name="Ruckert C."/>
        </authorList>
    </citation>
    <scope>NUCLEOTIDE SEQUENCE</scope>
    <source>
        <strain evidence="2">VKM B-1606</strain>
    </source>
</reference>
<keyword evidence="1" id="KW-0732">Signal</keyword>
<evidence type="ECO:0000256" key="1">
    <source>
        <dbReference type="SAM" id="SignalP"/>
    </source>
</evidence>
<comment type="caution">
    <text evidence="2">The sequence shown here is derived from an EMBL/GenBank/DDBJ whole genome shotgun (WGS) entry which is preliminary data.</text>
</comment>
<evidence type="ECO:0008006" key="4">
    <source>
        <dbReference type="Google" id="ProtNLM"/>
    </source>
</evidence>
<evidence type="ECO:0000313" key="2">
    <source>
        <dbReference type="EMBL" id="GLK54978.1"/>
    </source>
</evidence>
<accession>A0A9W6IR58</accession>
<dbReference type="InterPro" id="IPR029058">
    <property type="entry name" value="AB_hydrolase_fold"/>
</dbReference>
<dbReference type="SUPFAM" id="SSF53474">
    <property type="entry name" value="alpha/beta-Hydrolases"/>
    <property type="match status" value="1"/>
</dbReference>
<dbReference type="AlphaFoldDB" id="A0A9W6IR58"/>
<feature type="chain" id="PRO_5040861717" description="Alpha/beta hydrolase" evidence="1">
    <location>
        <begin position="18"/>
        <end position="355"/>
    </location>
</feature>
<proteinExistence type="predicted"/>
<dbReference type="PANTHER" id="PTHR35560">
    <property type="entry name" value="BLL0132 PROTEIN"/>
    <property type="match status" value="1"/>
</dbReference>
<sequence length="355" mass="36903">MIFALLVAGLIPAPGVAAESVDAPPPHHRAVRAIGDKALPVGAGTRLGALRLYASQSLDAPDPAVRRAIVLVHGRLRNADVYFRSAETARAAAGEQAAGALLVAPQFLADPDADLAGGLPPDALRWTPEGWMGGEAATAPAPISSFEALDALVARLADRRLFPNLAEIVVAGHSGGGQVVQRYAATSQEADALAKDRAPGGAVVRFVVANPSSYLYFSPERPMAGGGFAALDLATCPRADRWKYGLADRPPYAAGRSGAEIEAAYLSRDLTMLLGAEDRNPNHPALDKSCAAEAQGPNRMERGLAYARYLAARHGAAFRHVVRVVPGVGHDGDGMFTSPCGVEALFASEPCPAAP</sequence>